<evidence type="ECO:0000256" key="1">
    <source>
        <dbReference type="SAM" id="SignalP"/>
    </source>
</evidence>
<evidence type="ECO:0000313" key="4">
    <source>
        <dbReference type="Proteomes" id="UP001108027"/>
    </source>
</evidence>
<dbReference type="InterPro" id="IPR010994">
    <property type="entry name" value="RuvA_2-like"/>
</dbReference>
<reference evidence="3" key="1">
    <citation type="submission" date="2021-10" db="EMBL/GenBank/DDBJ databases">
        <title>The diversity and Nitrogen Metabolism of Culturable Nitrate-Utilizing Bacteria Within the Oxygen Minimum Zone of the Changjiang (Yangtze River)Estuary.</title>
        <authorList>
            <person name="Zhang D."/>
            <person name="Zheng J."/>
            <person name="Liu S."/>
            <person name="He W."/>
        </authorList>
    </citation>
    <scope>NUCLEOTIDE SEQUENCE</scope>
    <source>
        <strain evidence="3">FXH-223</strain>
    </source>
</reference>
<feature type="domain" description="Helix-hairpin-helix DNA-binding motif class 1" evidence="2">
    <location>
        <begin position="88"/>
        <end position="107"/>
    </location>
</feature>
<evidence type="ECO:0000313" key="3">
    <source>
        <dbReference type="EMBL" id="MCC4309397.1"/>
    </source>
</evidence>
<dbReference type="NCBIfam" id="TIGR00426">
    <property type="entry name" value="competence protein ComEA helix-hairpin-helix repeat region"/>
    <property type="match status" value="1"/>
</dbReference>
<dbReference type="PANTHER" id="PTHR21180:SF32">
    <property type="entry name" value="ENDONUCLEASE_EXONUCLEASE_PHOSPHATASE FAMILY DOMAIN-CONTAINING PROTEIN 1"/>
    <property type="match status" value="1"/>
</dbReference>
<dbReference type="PANTHER" id="PTHR21180">
    <property type="entry name" value="ENDONUCLEASE/EXONUCLEASE/PHOSPHATASE FAMILY DOMAIN-CONTAINING PROTEIN 1"/>
    <property type="match status" value="1"/>
</dbReference>
<gene>
    <name evidence="3" type="ORF">LL252_12540</name>
</gene>
<dbReference type="AlphaFoldDB" id="A0A9Q3UQ20"/>
<dbReference type="Gene3D" id="1.10.150.320">
    <property type="entry name" value="Photosystem II 12 kDa extrinsic protein"/>
    <property type="match status" value="1"/>
</dbReference>
<dbReference type="SUPFAM" id="SSF47781">
    <property type="entry name" value="RuvA domain 2-like"/>
    <property type="match status" value="1"/>
</dbReference>
<feature type="domain" description="Helix-hairpin-helix DNA-binding motif class 1" evidence="2">
    <location>
        <begin position="58"/>
        <end position="77"/>
    </location>
</feature>
<comment type="caution">
    <text evidence="3">The sequence shown here is derived from an EMBL/GenBank/DDBJ whole genome shotgun (WGS) entry which is preliminary data.</text>
</comment>
<name>A0A9Q3UQ20_9GAMM</name>
<dbReference type="EMBL" id="JAJGNA010000016">
    <property type="protein sequence ID" value="MCC4309397.1"/>
    <property type="molecule type" value="Genomic_DNA"/>
</dbReference>
<keyword evidence="4" id="KW-1185">Reference proteome</keyword>
<accession>A0A9Q3UQ20</accession>
<keyword evidence="1" id="KW-0732">Signal</keyword>
<dbReference type="InterPro" id="IPR003583">
    <property type="entry name" value="Hlx-hairpin-Hlx_DNA-bd_motif"/>
</dbReference>
<dbReference type="GO" id="GO:0015628">
    <property type="term" value="P:protein secretion by the type II secretion system"/>
    <property type="evidence" value="ECO:0007669"/>
    <property type="project" value="TreeGrafter"/>
</dbReference>
<dbReference type="InterPro" id="IPR051675">
    <property type="entry name" value="Endo/Exo/Phosphatase_dom_1"/>
</dbReference>
<proteinExistence type="predicted"/>
<dbReference type="Pfam" id="PF12836">
    <property type="entry name" value="HHH_3"/>
    <property type="match status" value="1"/>
</dbReference>
<feature type="signal peptide" evidence="1">
    <location>
        <begin position="1"/>
        <end position="32"/>
    </location>
</feature>
<dbReference type="RefSeq" id="WP_228234242.1">
    <property type="nucleotide sequence ID" value="NZ_ARXL01000190.1"/>
</dbReference>
<dbReference type="GO" id="GO:0015627">
    <property type="term" value="C:type II protein secretion system complex"/>
    <property type="evidence" value="ECO:0007669"/>
    <property type="project" value="TreeGrafter"/>
</dbReference>
<protein>
    <submittedName>
        <fullName evidence="3">Helix-hairpin-helix domain-containing protein</fullName>
    </submittedName>
</protein>
<dbReference type="GO" id="GO:0003677">
    <property type="term" value="F:DNA binding"/>
    <property type="evidence" value="ECO:0007669"/>
    <property type="project" value="InterPro"/>
</dbReference>
<organism evidence="3 4">
    <name type="scientific">Alloalcanivorax marinus</name>
    <dbReference type="NCBI Taxonomy" id="1177169"/>
    <lineage>
        <taxon>Bacteria</taxon>
        <taxon>Pseudomonadati</taxon>
        <taxon>Pseudomonadota</taxon>
        <taxon>Gammaproteobacteria</taxon>
        <taxon>Oceanospirillales</taxon>
        <taxon>Alcanivoracaceae</taxon>
        <taxon>Alloalcanivorax</taxon>
    </lineage>
</organism>
<dbReference type="SMART" id="SM00278">
    <property type="entry name" value="HhH1"/>
    <property type="match status" value="2"/>
</dbReference>
<feature type="chain" id="PRO_5040433697" evidence="1">
    <location>
        <begin position="33"/>
        <end position="110"/>
    </location>
</feature>
<dbReference type="Proteomes" id="UP001108027">
    <property type="component" value="Unassembled WGS sequence"/>
</dbReference>
<sequence length="110" mass="11776">MRMFNFFIPSPRLGRALLLGTLLAAGVPWAQAAPEATPAADSPAAATASINLNTASAEQLQQLRGIGPAMAARIVDWREQEGPFTSVDQLMAIKGIGEKTLARFRDRLTL</sequence>
<dbReference type="GO" id="GO:0006281">
    <property type="term" value="P:DNA repair"/>
    <property type="evidence" value="ECO:0007669"/>
    <property type="project" value="InterPro"/>
</dbReference>
<evidence type="ECO:0000259" key="2">
    <source>
        <dbReference type="SMART" id="SM00278"/>
    </source>
</evidence>
<dbReference type="InterPro" id="IPR004509">
    <property type="entry name" value="Competence_ComEA_HhH"/>
</dbReference>